<dbReference type="SMART" id="SM00324">
    <property type="entry name" value="RhoGAP"/>
    <property type="match status" value="1"/>
</dbReference>
<reference evidence="8" key="2">
    <citation type="submission" date="2025-08" db="UniProtKB">
        <authorList>
            <consortium name="Ensembl"/>
        </authorList>
    </citation>
    <scope>IDENTIFICATION</scope>
</reference>
<dbReference type="InterPro" id="IPR008936">
    <property type="entry name" value="Rho_GTPase_activation_prot"/>
</dbReference>
<evidence type="ECO:0000256" key="2">
    <source>
        <dbReference type="PROSITE-ProRule" id="PRU00288"/>
    </source>
</evidence>
<dbReference type="GO" id="GO:0005096">
    <property type="term" value="F:GTPase activator activity"/>
    <property type="evidence" value="ECO:0007669"/>
    <property type="project" value="UniProtKB-KW"/>
</dbReference>
<evidence type="ECO:0000313" key="8">
    <source>
        <dbReference type="Ensembl" id="ENSSFOP00015069814.1"/>
    </source>
</evidence>
<dbReference type="Gene3D" id="1.10.220.150">
    <property type="entry name" value="Arf GTPase activating protein"/>
    <property type="match status" value="1"/>
</dbReference>
<feature type="domain" description="PH" evidence="4">
    <location>
        <begin position="27"/>
        <end position="119"/>
    </location>
</feature>
<dbReference type="PRINTS" id="PR00405">
    <property type="entry name" value="REVINTRACTNG"/>
</dbReference>
<dbReference type="SUPFAM" id="SSF57863">
    <property type="entry name" value="ArfGap/RecO-like zinc finger"/>
    <property type="match status" value="1"/>
</dbReference>
<keyword evidence="2" id="KW-0862">Zinc</keyword>
<dbReference type="Proteomes" id="UP000694397">
    <property type="component" value="Chromosome 3"/>
</dbReference>
<evidence type="ECO:0000259" key="7">
    <source>
        <dbReference type="PROSITE" id="PS50238"/>
    </source>
</evidence>
<dbReference type="GO" id="GO:0008270">
    <property type="term" value="F:zinc ion binding"/>
    <property type="evidence" value="ECO:0007669"/>
    <property type="project" value="UniProtKB-KW"/>
</dbReference>
<dbReference type="Pfam" id="PF00788">
    <property type="entry name" value="RA"/>
    <property type="match status" value="1"/>
</dbReference>
<evidence type="ECO:0000313" key="9">
    <source>
        <dbReference type="Proteomes" id="UP000694397"/>
    </source>
</evidence>
<dbReference type="OrthoDB" id="29546at2759"/>
<dbReference type="AlphaFoldDB" id="A0A8D0CIU6"/>
<dbReference type="Gene3D" id="2.30.29.30">
    <property type="entry name" value="Pleckstrin-homology domain (PH domain)/Phosphotyrosine-binding domain (PTB)"/>
    <property type="match status" value="4"/>
</dbReference>
<dbReference type="GO" id="GO:0005547">
    <property type="term" value="F:phosphatidylinositol-3,4,5-trisphosphate binding"/>
    <property type="evidence" value="ECO:0007669"/>
    <property type="project" value="TreeGrafter"/>
</dbReference>
<evidence type="ECO:0000259" key="5">
    <source>
        <dbReference type="PROSITE" id="PS50115"/>
    </source>
</evidence>
<feature type="domain" description="PH" evidence="4">
    <location>
        <begin position="134"/>
        <end position="223"/>
    </location>
</feature>
<sequence length="1062" mass="121628">MIRDDSIYLDSEASPNIPEDSTSRPATAIKTGWLEKTPPQGSIIFQKRWITLDNEYLRYFQNDKDVYSKRMIPIYSIMRVMSVGTQKFEVVTHNRTFLFRAQSDYERNTWVSLLQKTIEEQYGVDRMTSDACGPIYIQGNLELRGIHSKLYMVVCEDKVILYKNTEEHKQGIGITSIQMNLGSVRETDKRAFDLTTPYRVFSFVAETEQMKQAWVEALQHAISSALSSDSVVAKIWSQDSNRLCADCNATHPDWASVNLCVVICSRCAGEHRRLGSSVSKVRSLKMDRNVWTEDLIKVFIMLGNERANLFWAANVPPSEALCPSSSDTDRRAFIFAKYRQGKYRWYHKLFGQQEALNKALCLNVQTDDILETLSLLFCGADVNCHTEHPEFPTPVSLATRYNQTLQVEILKQNQNTDFVDANILNDLRLSITHRGHLFKMASTTRPITERKSREGGKVFSLCTLKKGIFSYGNSRSSMPGRQLKVEEIVCLAINPPGTHGFEYTFEIYTEADRLYLFGENDPELVREWIMVIVKSILPRNARDLGRLDFQRIGRLNYKARLSQQSPGVGWFALVGSILHPRLPDHKEEEEDIDLCRLQELCEWGDAADTPLFLLRTLLIESQLKLNFLGWAQDIQQASGSWGNTLAQQQLTGTDIPIIVERCIDFITQFGLKSVGIYRKNGVSSKIANLLENFLVDARRIHLREEEHRVDDVAGTLKRFFRNVKEGVFTNQAAPAWLSTIEESQRISHYQSLLSSLPSVNKATLEALIGHLYCIQHFSNVNQMNQHNLAIVFGPTLFQTDGTDSSAGKVIEELIQHYIPIFEVNEEQLQKQLHEVNLIVEIQESFCDRNPTTSYSLLSPVSPPLQVDASMTAAALTSEVLEQHKIQPQEFDYWCSFEVNEVEETERPLHHRELMLPVLQSASTVVVKKNDAMETMLVYLASKLDISKYGMMKFRDERSLLSRGFQQRYVSITGTTFRIYKEVRVREGDDPPDYRPEKECPIKSLTVFQGIKKKLRPPTSWGMTVVCDSEEQDRRQYMCCDTQNEMREWLAIFMSIQVTTSCL</sequence>
<dbReference type="InterPro" id="IPR037278">
    <property type="entry name" value="ARFGAP/RecO"/>
</dbReference>
<evidence type="ECO:0000259" key="4">
    <source>
        <dbReference type="PROSITE" id="PS50003"/>
    </source>
</evidence>
<dbReference type="Pfam" id="PF00620">
    <property type="entry name" value="RhoGAP"/>
    <property type="match status" value="1"/>
</dbReference>
<accession>A0A8D0CIU6</accession>
<dbReference type="SMART" id="SM00105">
    <property type="entry name" value="ArfGap"/>
    <property type="match status" value="1"/>
</dbReference>
<dbReference type="PANTHER" id="PTHR45899:SF3">
    <property type="entry name" value="ARF-GAP WITH RHO-GAP DOMAIN, ANK REPEAT AND PH DOMAIN-CONTAINING PROTEIN 1"/>
    <property type="match status" value="1"/>
</dbReference>
<dbReference type="GO" id="GO:0005737">
    <property type="term" value="C:cytoplasm"/>
    <property type="evidence" value="ECO:0007669"/>
    <property type="project" value="TreeGrafter"/>
</dbReference>
<dbReference type="CDD" id="cd08837">
    <property type="entry name" value="ArfGap_ARAP"/>
    <property type="match status" value="1"/>
</dbReference>
<gene>
    <name evidence="8" type="primary">ARAP1</name>
</gene>
<dbReference type="Pfam" id="PF01412">
    <property type="entry name" value="ArfGap"/>
    <property type="match status" value="1"/>
</dbReference>
<name>A0A8D0CIU6_SCLFO</name>
<dbReference type="PROSITE" id="PS50238">
    <property type="entry name" value="RHOGAP"/>
    <property type="match status" value="1"/>
</dbReference>
<dbReference type="InterPro" id="IPR001164">
    <property type="entry name" value="ArfGAP_dom"/>
</dbReference>
<evidence type="ECO:0000259" key="6">
    <source>
        <dbReference type="PROSITE" id="PS50200"/>
    </source>
</evidence>
<dbReference type="Pfam" id="PF00169">
    <property type="entry name" value="PH"/>
    <property type="match status" value="3"/>
</dbReference>
<dbReference type="PANTHER" id="PTHR45899">
    <property type="entry name" value="RHO GTPASE ACTIVATING PROTEIN AT 15B, ISOFORM C"/>
    <property type="match status" value="1"/>
</dbReference>
<reference evidence="8" key="3">
    <citation type="submission" date="2025-09" db="UniProtKB">
        <authorList>
            <consortium name="Ensembl"/>
        </authorList>
    </citation>
    <scope>IDENTIFICATION</scope>
</reference>
<dbReference type="Gene3D" id="1.10.555.10">
    <property type="entry name" value="Rho GTPase activation protein"/>
    <property type="match status" value="1"/>
</dbReference>
<dbReference type="Ensembl" id="ENSSFOT00015058943.1">
    <property type="protein sequence ID" value="ENSSFOP00015069814.1"/>
    <property type="gene ID" value="ENSSFOG00015011949.2"/>
</dbReference>
<dbReference type="InterPro" id="IPR000159">
    <property type="entry name" value="RA_dom"/>
</dbReference>
<dbReference type="InterPro" id="IPR038508">
    <property type="entry name" value="ArfGAP_dom_sf"/>
</dbReference>
<dbReference type="InterPro" id="IPR001849">
    <property type="entry name" value="PH_domain"/>
</dbReference>
<dbReference type="PROSITE" id="PS50200">
    <property type="entry name" value="RA"/>
    <property type="match status" value="1"/>
</dbReference>
<dbReference type="InterPro" id="IPR000198">
    <property type="entry name" value="RhoGAP_dom"/>
</dbReference>
<dbReference type="GeneTree" id="ENSGT00940000157424"/>
<keyword evidence="1" id="KW-0343">GTPase activation</keyword>
<feature type="region of interest" description="Disordered" evidence="3">
    <location>
        <begin position="1"/>
        <end position="25"/>
    </location>
</feature>
<keyword evidence="9" id="KW-1185">Reference proteome</keyword>
<dbReference type="InterPro" id="IPR011993">
    <property type="entry name" value="PH-like_dom_sf"/>
</dbReference>
<organism evidence="8 9">
    <name type="scientific">Scleropages formosus</name>
    <name type="common">Asian bonytongue</name>
    <name type="synonym">Osteoglossum formosum</name>
    <dbReference type="NCBI Taxonomy" id="113540"/>
    <lineage>
        <taxon>Eukaryota</taxon>
        <taxon>Metazoa</taxon>
        <taxon>Chordata</taxon>
        <taxon>Craniata</taxon>
        <taxon>Vertebrata</taxon>
        <taxon>Euteleostomi</taxon>
        <taxon>Actinopterygii</taxon>
        <taxon>Neopterygii</taxon>
        <taxon>Teleostei</taxon>
        <taxon>Osteoglossocephala</taxon>
        <taxon>Osteoglossomorpha</taxon>
        <taxon>Osteoglossiformes</taxon>
        <taxon>Osteoglossidae</taxon>
        <taxon>Scleropages</taxon>
    </lineage>
</organism>
<feature type="domain" description="PH" evidence="4">
    <location>
        <begin position="944"/>
        <end position="1057"/>
    </location>
</feature>
<dbReference type="PROSITE" id="PS50115">
    <property type="entry name" value="ARFGAP"/>
    <property type="match status" value="1"/>
</dbReference>
<dbReference type="InterPro" id="IPR052227">
    <property type="entry name" value="Arf-Rho-GAP_ANK-PH_domain"/>
</dbReference>
<keyword evidence="2" id="KW-0479">Metal-binding</keyword>
<dbReference type="SUPFAM" id="SSF50729">
    <property type="entry name" value="PH domain-like"/>
    <property type="match status" value="4"/>
</dbReference>
<dbReference type="SUPFAM" id="SSF48350">
    <property type="entry name" value="GTPase activation domain, GAP"/>
    <property type="match status" value="1"/>
</dbReference>
<dbReference type="PROSITE" id="PS50003">
    <property type="entry name" value="PH_DOMAIN"/>
    <property type="match status" value="3"/>
</dbReference>
<feature type="domain" description="Arf-GAP" evidence="5">
    <location>
        <begin position="229"/>
        <end position="353"/>
    </location>
</feature>
<proteinExistence type="predicted"/>
<evidence type="ECO:0000256" key="3">
    <source>
        <dbReference type="SAM" id="MobiDB-lite"/>
    </source>
</evidence>
<keyword evidence="2" id="KW-0863">Zinc-finger</keyword>
<dbReference type="GO" id="GO:0008360">
    <property type="term" value="P:regulation of cell shape"/>
    <property type="evidence" value="ECO:0007669"/>
    <property type="project" value="TreeGrafter"/>
</dbReference>
<protein>
    <submittedName>
        <fullName evidence="8">ArfGAP with RhoGAP domain, ankyrin repeat and PH domain 1</fullName>
    </submittedName>
</protein>
<dbReference type="SMART" id="SM00233">
    <property type="entry name" value="PH"/>
    <property type="match status" value="4"/>
</dbReference>
<dbReference type="GO" id="GO:0007165">
    <property type="term" value="P:signal transduction"/>
    <property type="evidence" value="ECO:0007669"/>
    <property type="project" value="InterPro"/>
</dbReference>
<evidence type="ECO:0000256" key="1">
    <source>
        <dbReference type="ARBA" id="ARBA00022468"/>
    </source>
</evidence>
<reference evidence="8 9" key="1">
    <citation type="submission" date="2019-04" db="EMBL/GenBank/DDBJ databases">
        <authorList>
            <consortium name="Wellcome Sanger Institute Data Sharing"/>
        </authorList>
    </citation>
    <scope>NUCLEOTIDE SEQUENCE [LARGE SCALE GENOMIC DNA]</scope>
</reference>
<feature type="domain" description="Rho-GAP" evidence="7">
    <location>
        <begin position="643"/>
        <end position="821"/>
    </location>
</feature>
<feature type="domain" description="Ras-associating" evidence="6">
    <location>
        <begin position="864"/>
        <end position="931"/>
    </location>
</feature>